<dbReference type="InterPro" id="IPR005467">
    <property type="entry name" value="His_kinase_dom"/>
</dbReference>
<dbReference type="PANTHER" id="PTHR43065">
    <property type="entry name" value="SENSOR HISTIDINE KINASE"/>
    <property type="match status" value="1"/>
</dbReference>
<evidence type="ECO:0000256" key="8">
    <source>
        <dbReference type="ARBA" id="ARBA00023012"/>
    </source>
</evidence>
<evidence type="ECO:0000256" key="10">
    <source>
        <dbReference type="SAM" id="Phobius"/>
    </source>
</evidence>
<dbReference type="SMART" id="SM00388">
    <property type="entry name" value="HisKA"/>
    <property type="match status" value="1"/>
</dbReference>
<gene>
    <name evidence="12" type="ORF">FEV53_05615</name>
</gene>
<feature type="domain" description="Histidine kinase" evidence="11">
    <location>
        <begin position="231"/>
        <end position="440"/>
    </location>
</feature>
<comment type="caution">
    <text evidence="12">The sequence shown here is derived from an EMBL/GenBank/DDBJ whole genome shotgun (WGS) entry which is preliminary data.</text>
</comment>
<feature type="transmembrane region" description="Helical" evidence="10">
    <location>
        <begin position="137"/>
        <end position="160"/>
    </location>
</feature>
<keyword evidence="10" id="KW-0812">Transmembrane</keyword>
<keyword evidence="7" id="KW-0067">ATP-binding</keyword>
<dbReference type="InterPro" id="IPR004358">
    <property type="entry name" value="Sig_transdc_His_kin-like_C"/>
</dbReference>
<evidence type="ECO:0000256" key="2">
    <source>
        <dbReference type="ARBA" id="ARBA00012438"/>
    </source>
</evidence>
<evidence type="ECO:0000256" key="6">
    <source>
        <dbReference type="ARBA" id="ARBA00022777"/>
    </source>
</evidence>
<dbReference type="SUPFAM" id="SSF47384">
    <property type="entry name" value="Homodimeric domain of signal transducing histidine kinase"/>
    <property type="match status" value="1"/>
</dbReference>
<keyword evidence="5" id="KW-0547">Nucleotide-binding</keyword>
<evidence type="ECO:0000313" key="12">
    <source>
        <dbReference type="EMBL" id="TRD22311.1"/>
    </source>
</evidence>
<dbReference type="PROSITE" id="PS50109">
    <property type="entry name" value="HIS_KIN"/>
    <property type="match status" value="1"/>
</dbReference>
<dbReference type="InterPro" id="IPR003594">
    <property type="entry name" value="HATPase_dom"/>
</dbReference>
<dbReference type="InterPro" id="IPR003661">
    <property type="entry name" value="HisK_dim/P_dom"/>
</dbReference>
<evidence type="ECO:0000256" key="1">
    <source>
        <dbReference type="ARBA" id="ARBA00000085"/>
    </source>
</evidence>
<dbReference type="SUPFAM" id="SSF55874">
    <property type="entry name" value="ATPase domain of HSP90 chaperone/DNA topoisomerase II/histidine kinase"/>
    <property type="match status" value="1"/>
</dbReference>
<feature type="coiled-coil region" evidence="9">
    <location>
        <begin position="198"/>
        <end position="225"/>
    </location>
</feature>
<dbReference type="OrthoDB" id="9784218at2"/>
<dbReference type="SMART" id="SM00387">
    <property type="entry name" value="HATPase_c"/>
    <property type="match status" value="1"/>
</dbReference>
<dbReference type="AlphaFoldDB" id="A0A547Q7G7"/>
<dbReference type="Gene3D" id="3.30.565.10">
    <property type="entry name" value="Histidine kinase-like ATPase, C-terminal domain"/>
    <property type="match status" value="1"/>
</dbReference>
<evidence type="ECO:0000256" key="9">
    <source>
        <dbReference type="SAM" id="Coils"/>
    </source>
</evidence>
<keyword evidence="6 12" id="KW-0418">Kinase</keyword>
<dbReference type="PANTHER" id="PTHR43065:SF10">
    <property type="entry name" value="PEROXIDE STRESS-ACTIVATED HISTIDINE KINASE MAK3"/>
    <property type="match status" value="1"/>
</dbReference>
<dbReference type="PRINTS" id="PR00344">
    <property type="entry name" value="BCTRLSENSOR"/>
</dbReference>
<sequence length="444" mass="48870">MLAEVLIFVPSIARFRETYLNARLERAQIASLALLAEDMLDPDLERELLENAEVFNVVLRRDELRQLVLSSPIPSPIWQTYDMRDPSVFALIGDAIVTLLEGKDRVIRVVGQPVRMGGEQIEITIAAGPLRAAMIDYGVRILILSAVISVLTALLLFLAVRRLMVRPIRRVVSAMQSYAEAPEDARNIIDPSSQIRELRDAENALRDLETQLSQALRQKQRLALLGGAVAKINHDLRNVLTTAQLFGDRMEESRDPQVARLAPKLLNSLRRAESICEATLAFGKADEPPPQLRRFPLAALVEDVLEAETLAAEGSGVTLVSQVRPDIEIRADREQLHRALDNLVRNARQAMTARRVEGTITVSASESDAGWSIRVADTGPGIPARMQETLFQPFQSASKKGTGLGLTIAQELVRGHGGTLKLVESGPAGTSFEIVFPRSVQPLN</sequence>
<dbReference type="Gene3D" id="1.10.287.130">
    <property type="match status" value="1"/>
</dbReference>
<keyword evidence="8" id="KW-0902">Two-component regulatory system</keyword>
<reference evidence="12 13" key="1">
    <citation type="submission" date="2019-06" db="EMBL/GenBank/DDBJ databases">
        <title>Paenimaribius caenipelagi gen. nov., sp. nov., isolated from a tidal flat.</title>
        <authorList>
            <person name="Yoon J.-H."/>
        </authorList>
    </citation>
    <scope>NUCLEOTIDE SEQUENCE [LARGE SCALE GENOMIC DNA]</scope>
    <source>
        <strain evidence="12 13">JBTF-M29</strain>
    </source>
</reference>
<dbReference type="EMBL" id="VFSV01000007">
    <property type="protein sequence ID" value="TRD22311.1"/>
    <property type="molecule type" value="Genomic_DNA"/>
</dbReference>
<organism evidence="12 13">
    <name type="scientific">Palleronia caenipelagi</name>
    <dbReference type="NCBI Taxonomy" id="2489174"/>
    <lineage>
        <taxon>Bacteria</taxon>
        <taxon>Pseudomonadati</taxon>
        <taxon>Pseudomonadota</taxon>
        <taxon>Alphaproteobacteria</taxon>
        <taxon>Rhodobacterales</taxon>
        <taxon>Roseobacteraceae</taxon>
        <taxon>Palleronia</taxon>
    </lineage>
</organism>
<name>A0A547Q7G7_9RHOB</name>
<keyword evidence="4" id="KW-0808">Transferase</keyword>
<dbReference type="CDD" id="cd00075">
    <property type="entry name" value="HATPase"/>
    <property type="match status" value="1"/>
</dbReference>
<keyword evidence="13" id="KW-1185">Reference proteome</keyword>
<evidence type="ECO:0000256" key="4">
    <source>
        <dbReference type="ARBA" id="ARBA00022679"/>
    </source>
</evidence>
<evidence type="ECO:0000256" key="3">
    <source>
        <dbReference type="ARBA" id="ARBA00022553"/>
    </source>
</evidence>
<keyword evidence="10" id="KW-1133">Transmembrane helix</keyword>
<dbReference type="GO" id="GO:0000155">
    <property type="term" value="F:phosphorelay sensor kinase activity"/>
    <property type="evidence" value="ECO:0007669"/>
    <property type="project" value="InterPro"/>
</dbReference>
<proteinExistence type="predicted"/>
<comment type="catalytic activity">
    <reaction evidence="1">
        <text>ATP + protein L-histidine = ADP + protein N-phospho-L-histidine.</text>
        <dbReference type="EC" id="2.7.13.3"/>
    </reaction>
</comment>
<dbReference type="EC" id="2.7.13.3" evidence="2"/>
<keyword evidence="3" id="KW-0597">Phosphoprotein</keyword>
<dbReference type="InterPro" id="IPR036097">
    <property type="entry name" value="HisK_dim/P_sf"/>
</dbReference>
<protein>
    <recommendedName>
        <fullName evidence="2">histidine kinase</fullName>
        <ecNumber evidence="2">2.7.13.3</ecNumber>
    </recommendedName>
</protein>
<evidence type="ECO:0000256" key="7">
    <source>
        <dbReference type="ARBA" id="ARBA00022840"/>
    </source>
</evidence>
<dbReference type="GO" id="GO:0005524">
    <property type="term" value="F:ATP binding"/>
    <property type="evidence" value="ECO:0007669"/>
    <property type="project" value="UniProtKB-KW"/>
</dbReference>
<dbReference type="Pfam" id="PF02518">
    <property type="entry name" value="HATPase_c"/>
    <property type="match status" value="1"/>
</dbReference>
<evidence type="ECO:0000313" key="13">
    <source>
        <dbReference type="Proteomes" id="UP000318590"/>
    </source>
</evidence>
<dbReference type="Proteomes" id="UP000318590">
    <property type="component" value="Unassembled WGS sequence"/>
</dbReference>
<keyword evidence="9" id="KW-0175">Coiled coil</keyword>
<evidence type="ECO:0000259" key="11">
    <source>
        <dbReference type="PROSITE" id="PS50109"/>
    </source>
</evidence>
<evidence type="ECO:0000256" key="5">
    <source>
        <dbReference type="ARBA" id="ARBA00022741"/>
    </source>
</evidence>
<dbReference type="InterPro" id="IPR036890">
    <property type="entry name" value="HATPase_C_sf"/>
</dbReference>
<keyword evidence="10" id="KW-0472">Membrane</keyword>
<accession>A0A547Q7G7</accession>
<dbReference type="RefSeq" id="WP_142833946.1">
    <property type="nucleotide sequence ID" value="NZ_VFSV01000007.1"/>
</dbReference>